<dbReference type="EMBL" id="BRXR01000001">
    <property type="protein sequence ID" value="GLC32812.1"/>
    <property type="molecule type" value="Genomic_DNA"/>
</dbReference>
<keyword evidence="3" id="KW-1185">Reference proteome</keyword>
<dbReference type="Proteomes" id="UP001208567">
    <property type="component" value="Unassembled WGS sequence"/>
</dbReference>
<name>A0ABQ5NCM6_9CLOT</name>
<evidence type="ECO:0000313" key="2">
    <source>
        <dbReference type="EMBL" id="GLC32812.1"/>
    </source>
</evidence>
<evidence type="ECO:0000259" key="1">
    <source>
        <dbReference type="Pfam" id="PF07561"/>
    </source>
</evidence>
<proteinExistence type="predicted"/>
<dbReference type="InterPro" id="IPR011437">
    <property type="entry name" value="DUF1540"/>
</dbReference>
<evidence type="ECO:0000313" key="3">
    <source>
        <dbReference type="Proteomes" id="UP001208567"/>
    </source>
</evidence>
<organism evidence="2 3">
    <name type="scientific">Clostridium omnivorum</name>
    <dbReference type="NCBI Taxonomy" id="1604902"/>
    <lineage>
        <taxon>Bacteria</taxon>
        <taxon>Bacillati</taxon>
        <taxon>Bacillota</taxon>
        <taxon>Clostridia</taxon>
        <taxon>Eubacteriales</taxon>
        <taxon>Clostridiaceae</taxon>
        <taxon>Clostridium</taxon>
    </lineage>
</organism>
<reference evidence="2 3" key="1">
    <citation type="journal article" date="2024" name="Int. J. Syst. Evol. Microbiol.">
        <title>Clostridium omnivorum sp. nov., isolated from anoxic soil under the treatment of reductive soil disinfestation.</title>
        <authorList>
            <person name="Ueki A."/>
            <person name="Tonouchi A."/>
            <person name="Kaku N."/>
            <person name="Honma S."/>
            <person name="Ueki K."/>
        </authorList>
    </citation>
    <scope>NUCLEOTIDE SEQUENCE [LARGE SCALE GENOMIC DNA]</scope>
    <source>
        <strain evidence="2 3">E14</strain>
    </source>
</reference>
<dbReference type="RefSeq" id="WP_264852120.1">
    <property type="nucleotide sequence ID" value="NZ_BRXR01000001.1"/>
</dbReference>
<feature type="domain" description="DUF1540" evidence="1">
    <location>
        <begin position="65"/>
        <end position="102"/>
    </location>
</feature>
<feature type="domain" description="DUF1540" evidence="1">
    <location>
        <begin position="4"/>
        <end position="42"/>
    </location>
</feature>
<accession>A0ABQ5NCM6</accession>
<sequence>MQKIICSVTNCSHNNTGVCYSNRVDIGGATASTERGTVCGSFLNKYEYSSLTNNTNSSGPCDALTCNVISCKHNENKLCDLESIEVSGTEAHIYTETKCSSFDSKQTW</sequence>
<protein>
    <recommendedName>
        <fullName evidence="1">DUF1540 domain-containing protein</fullName>
    </recommendedName>
</protein>
<gene>
    <name evidence="2" type="ORF">bsdE14_42220</name>
</gene>
<dbReference type="Pfam" id="PF07561">
    <property type="entry name" value="DUF1540"/>
    <property type="match status" value="2"/>
</dbReference>
<comment type="caution">
    <text evidence="2">The sequence shown here is derived from an EMBL/GenBank/DDBJ whole genome shotgun (WGS) entry which is preliminary data.</text>
</comment>